<dbReference type="RefSeq" id="WP_081348248.1">
    <property type="nucleotide sequence ID" value="NZ_FNWV01000009.1"/>
</dbReference>
<evidence type="ECO:0008006" key="5">
    <source>
        <dbReference type="Google" id="ProtNLM"/>
    </source>
</evidence>
<dbReference type="AlphaFoldDB" id="A0A1H6KHL3"/>
<dbReference type="Pfam" id="PF25043">
    <property type="entry name" value="DUF7788"/>
    <property type="match status" value="1"/>
</dbReference>
<dbReference type="Proteomes" id="UP000183190">
    <property type="component" value="Unassembled WGS sequence"/>
</dbReference>
<organism evidence="3 4">
    <name type="scientific">Ruminococcus flavefaciens</name>
    <dbReference type="NCBI Taxonomy" id="1265"/>
    <lineage>
        <taxon>Bacteria</taxon>
        <taxon>Bacillati</taxon>
        <taxon>Bacillota</taxon>
        <taxon>Clostridia</taxon>
        <taxon>Eubacteriales</taxon>
        <taxon>Oscillospiraceae</taxon>
        <taxon>Ruminococcus</taxon>
    </lineage>
</organism>
<evidence type="ECO:0000313" key="4">
    <source>
        <dbReference type="Proteomes" id="UP000183190"/>
    </source>
</evidence>
<evidence type="ECO:0000259" key="2">
    <source>
        <dbReference type="Pfam" id="PF25043"/>
    </source>
</evidence>
<dbReference type="EMBL" id="FNWV01000009">
    <property type="protein sequence ID" value="SEH74696.1"/>
    <property type="molecule type" value="Genomic_DNA"/>
</dbReference>
<dbReference type="PANTHER" id="PTHR31373">
    <property type="entry name" value="OS06G0652100 PROTEIN"/>
    <property type="match status" value="1"/>
</dbReference>
<sequence length="490" mass="54748">MLNFLKKESNMTYTENGGTAYRSTESFCLDMFFKAGAMRNSTAKEIADVVTRAYAEDPDKTMKIIFFARDARGGLGERRFFRCAVSALIKTAPKAVEKNIPLFAEYGRFDDLCVLLGTPLENAAAKEIKAQLDKDIAAMNAKGQASLLAKWLPSVNASSKDTRNKGRHMATLLGMTEPAYRRTLSALRAYTDILENRLRERDYTFNYEVQPSCAMFKYRRAFIRNDNKRYMGYLNNVHNGSAKLNADRLFPYDIVRAALAGNISKNERMSLDAAWKSLPDLTASRRENAIAVIDGSGSMTCGCGGIRPIDAALSLGIYFAEHNRGEFADHFITFSEKPRLIEIKGKDIVEKVRYCNTFNEVANTNLEAVFMLILRTAVKNNVSAADMPKKLYIISDMQFDYCVVGGNNDVLFKAMRKLYNKHGYDLPEIVFWNVNSRCDAMPVTRSETGAALVSGYTPSIFDMVMGGEISPEAVMDKILASKRYAPITAA</sequence>
<dbReference type="InterPro" id="IPR056690">
    <property type="entry name" value="DUF7788"/>
</dbReference>
<dbReference type="OrthoDB" id="9255585at2"/>
<proteinExistence type="predicted"/>
<evidence type="ECO:0000259" key="1">
    <source>
        <dbReference type="Pfam" id="PF11443"/>
    </source>
</evidence>
<evidence type="ECO:0000313" key="3">
    <source>
        <dbReference type="EMBL" id="SEH74696.1"/>
    </source>
</evidence>
<feature type="domain" description="DUF2828" evidence="1">
    <location>
        <begin position="173"/>
        <end position="276"/>
    </location>
</feature>
<gene>
    <name evidence="3" type="ORF">SAMN02910265_02458</name>
</gene>
<feature type="domain" description="DUF2828" evidence="1">
    <location>
        <begin position="14"/>
        <end position="116"/>
    </location>
</feature>
<protein>
    <recommendedName>
        <fullName evidence="5">DUF2828 family protein</fullName>
    </recommendedName>
</protein>
<dbReference type="PIRSF" id="PIRSF015417">
    <property type="entry name" value="T31B5_30_vWA"/>
    <property type="match status" value="1"/>
</dbReference>
<dbReference type="InterPro" id="IPR058580">
    <property type="entry name" value="DUF2828"/>
</dbReference>
<feature type="domain" description="DUF7788" evidence="2">
    <location>
        <begin position="288"/>
        <end position="469"/>
    </location>
</feature>
<accession>A0A1H6KHL3</accession>
<dbReference type="PANTHER" id="PTHR31373:SF27">
    <property type="entry name" value="TROVE DOMAIN-CONTAINING PROTEIN"/>
    <property type="match status" value="1"/>
</dbReference>
<name>A0A1H6KHL3_RUMFL</name>
<dbReference type="InterPro" id="IPR011205">
    <property type="entry name" value="UCP015417_vWA"/>
</dbReference>
<reference evidence="3 4" key="1">
    <citation type="submission" date="2016-10" db="EMBL/GenBank/DDBJ databases">
        <authorList>
            <person name="de Groot N.N."/>
        </authorList>
    </citation>
    <scope>NUCLEOTIDE SEQUENCE [LARGE SCALE GENOMIC DNA]</scope>
    <source>
        <strain evidence="3 4">YAD2003</strain>
    </source>
</reference>
<dbReference type="Pfam" id="PF11443">
    <property type="entry name" value="DUF2828"/>
    <property type="match status" value="2"/>
</dbReference>